<evidence type="ECO:0000313" key="1">
    <source>
        <dbReference type="EMBL" id="KLU04094.1"/>
    </source>
</evidence>
<organism evidence="1 2">
    <name type="scientific">Rhodopirellula islandica</name>
    <dbReference type="NCBI Taxonomy" id="595434"/>
    <lineage>
        <taxon>Bacteria</taxon>
        <taxon>Pseudomonadati</taxon>
        <taxon>Planctomycetota</taxon>
        <taxon>Planctomycetia</taxon>
        <taxon>Pirellulales</taxon>
        <taxon>Pirellulaceae</taxon>
        <taxon>Rhodopirellula</taxon>
    </lineage>
</organism>
<dbReference type="EMBL" id="LECT01000029">
    <property type="protein sequence ID" value="KLU04094.1"/>
    <property type="molecule type" value="Genomic_DNA"/>
</dbReference>
<keyword evidence="2" id="KW-1185">Reference proteome</keyword>
<dbReference type="PATRIC" id="fig|595434.4.peg.3501"/>
<accession>A0A0J1EEY7</accession>
<protein>
    <submittedName>
        <fullName evidence="1">Uncharacterized protein</fullName>
    </submittedName>
</protein>
<evidence type="ECO:0000313" key="2">
    <source>
        <dbReference type="Proteomes" id="UP000036367"/>
    </source>
</evidence>
<sequence length="46" mass="4806">MGDRPRPPTVTGDEPDAIAFRMINSTACYGGLPLAAESALPTRTTS</sequence>
<reference evidence="1" key="1">
    <citation type="submission" date="2015-05" db="EMBL/GenBank/DDBJ databases">
        <title>Permanent draft genome of Rhodopirellula islandicus K833.</title>
        <authorList>
            <person name="Kizina J."/>
            <person name="Richter M."/>
            <person name="Glockner F.O."/>
            <person name="Harder J."/>
        </authorList>
    </citation>
    <scope>NUCLEOTIDE SEQUENCE [LARGE SCALE GENOMIC DNA]</scope>
    <source>
        <strain evidence="1">K833</strain>
    </source>
</reference>
<proteinExistence type="predicted"/>
<name>A0A0J1EEY7_RHOIS</name>
<dbReference type="Proteomes" id="UP000036367">
    <property type="component" value="Unassembled WGS sequence"/>
</dbReference>
<dbReference type="AlphaFoldDB" id="A0A0J1EEY7"/>
<gene>
    <name evidence="1" type="ORF">RISK_003680</name>
</gene>
<comment type="caution">
    <text evidence="1">The sequence shown here is derived from an EMBL/GenBank/DDBJ whole genome shotgun (WGS) entry which is preliminary data.</text>
</comment>